<proteinExistence type="predicted"/>
<keyword evidence="3" id="KW-0732">Signal</keyword>
<feature type="transmembrane region" description="Helical" evidence="2">
    <location>
        <begin position="289"/>
        <end position="309"/>
    </location>
</feature>
<feature type="signal peptide" evidence="3">
    <location>
        <begin position="1"/>
        <end position="23"/>
    </location>
</feature>
<evidence type="ECO:0000313" key="4">
    <source>
        <dbReference type="EMBL" id="OGG04035.1"/>
    </source>
</evidence>
<evidence type="ECO:0000256" key="1">
    <source>
        <dbReference type="SAM" id="MobiDB-lite"/>
    </source>
</evidence>
<comment type="caution">
    <text evidence="4">The sequence shown here is derived from an EMBL/GenBank/DDBJ whole genome shotgun (WGS) entry which is preliminary data.</text>
</comment>
<gene>
    <name evidence="4" type="ORF">A2W14_06200</name>
</gene>
<feature type="transmembrane region" description="Helical" evidence="2">
    <location>
        <begin position="239"/>
        <end position="258"/>
    </location>
</feature>
<keyword evidence="2" id="KW-1133">Transmembrane helix</keyword>
<organism evidence="4 5">
    <name type="scientific">Candidatus Gottesmanbacteria bacterium RBG_16_37_8</name>
    <dbReference type="NCBI Taxonomy" id="1798371"/>
    <lineage>
        <taxon>Bacteria</taxon>
        <taxon>Candidatus Gottesmaniibacteriota</taxon>
    </lineage>
</organism>
<feature type="region of interest" description="Disordered" evidence="1">
    <location>
        <begin position="159"/>
        <end position="185"/>
    </location>
</feature>
<reference evidence="4 5" key="1">
    <citation type="journal article" date="2016" name="Nat. Commun.">
        <title>Thousands of microbial genomes shed light on interconnected biogeochemical processes in an aquifer system.</title>
        <authorList>
            <person name="Anantharaman K."/>
            <person name="Brown C.T."/>
            <person name="Hug L.A."/>
            <person name="Sharon I."/>
            <person name="Castelle C.J."/>
            <person name="Probst A.J."/>
            <person name="Thomas B.C."/>
            <person name="Singh A."/>
            <person name="Wilkins M.J."/>
            <person name="Karaoz U."/>
            <person name="Brodie E.L."/>
            <person name="Williams K.H."/>
            <person name="Hubbard S.S."/>
            <person name="Banfield J.F."/>
        </authorList>
    </citation>
    <scope>NUCLEOTIDE SEQUENCE [LARGE SCALE GENOMIC DNA]</scope>
</reference>
<feature type="chain" id="PRO_5009522650" evidence="3">
    <location>
        <begin position="24"/>
        <end position="318"/>
    </location>
</feature>
<evidence type="ECO:0000256" key="2">
    <source>
        <dbReference type="SAM" id="Phobius"/>
    </source>
</evidence>
<dbReference type="STRING" id="1798371.A2W14_06200"/>
<feature type="transmembrane region" description="Helical" evidence="2">
    <location>
        <begin position="265"/>
        <end position="283"/>
    </location>
</feature>
<sequence>MRKIIFLIILAGGFLFLPKIARAADIEVTCDSSYCMPSSLPSFLSGEGNWYPGKTVSKTMKISNNSTSGHTLIIEDRNHQVTNDLDKAINFQVKEQGGSILWTGTMDDFINANEVTLSDIASNSFKEYELKYSMDQSIGNNYKDSSMSLDFVLGFKAPDPTPTGAPDNGGSNPSPTLTPSGGTGNATSRFVIRTVINRERIIVTIPPVLGLEVRESGSGVPPRGGEWWNLFGGAACRVAPWWFLLFSLQFLLSMVLVVRLRLSQLKMTVSGIGVTAVLIYLLSQQYACFPPVLAFWIILTVIILSFFYLKLRYKYQLK</sequence>
<dbReference type="AlphaFoldDB" id="A0A1F5YV89"/>
<dbReference type="Proteomes" id="UP000176665">
    <property type="component" value="Unassembled WGS sequence"/>
</dbReference>
<protein>
    <submittedName>
        <fullName evidence="4">Uncharacterized protein</fullName>
    </submittedName>
</protein>
<evidence type="ECO:0000313" key="5">
    <source>
        <dbReference type="Proteomes" id="UP000176665"/>
    </source>
</evidence>
<dbReference type="EMBL" id="MFJA01000008">
    <property type="protein sequence ID" value="OGG04035.1"/>
    <property type="molecule type" value="Genomic_DNA"/>
</dbReference>
<evidence type="ECO:0000256" key="3">
    <source>
        <dbReference type="SAM" id="SignalP"/>
    </source>
</evidence>
<keyword evidence="2" id="KW-0472">Membrane</keyword>
<accession>A0A1F5YV89</accession>
<feature type="compositionally biased region" description="Polar residues" evidence="1">
    <location>
        <begin position="169"/>
        <end position="185"/>
    </location>
</feature>
<keyword evidence="2" id="KW-0812">Transmembrane</keyword>
<name>A0A1F5YV89_9BACT</name>